<proteinExistence type="predicted"/>
<dbReference type="InterPro" id="IPR011576">
    <property type="entry name" value="Pyridox_Oxase_N"/>
</dbReference>
<dbReference type="InterPro" id="IPR012349">
    <property type="entry name" value="Split_barrel_FMN-bd"/>
</dbReference>
<feature type="domain" description="Pyridoxamine 5'-phosphate oxidase N-terminal" evidence="1">
    <location>
        <begin position="17"/>
        <end position="128"/>
    </location>
</feature>
<reference evidence="2 3" key="1">
    <citation type="submission" date="2010-03" db="EMBL/GenBank/DDBJ databases">
        <title>The genome sequence of Roseburia intestinalis XB6B4.</title>
        <authorList>
            <consortium name="metaHIT consortium -- http://www.metahit.eu/"/>
            <person name="Pajon A."/>
            <person name="Turner K."/>
            <person name="Parkhill J."/>
            <person name="Bernalier A."/>
        </authorList>
    </citation>
    <scope>NUCLEOTIDE SEQUENCE [LARGE SCALE GENOMIC DNA]</scope>
    <source>
        <strain evidence="2 3">XB6B4</strain>
    </source>
</reference>
<dbReference type="PATRIC" id="fig|718255.3.peg.4000"/>
<protein>
    <submittedName>
        <fullName evidence="2">Uncharacterized conserved protein</fullName>
    </submittedName>
</protein>
<dbReference type="HOGENOM" id="CLU_137964_0_1_9"/>
<dbReference type="KEGG" id="rix:RO1_28480"/>
<dbReference type="Pfam" id="PF01243">
    <property type="entry name" value="PNPOx_N"/>
    <property type="match status" value="1"/>
</dbReference>
<accession>D4L0W0</accession>
<dbReference type="EMBL" id="FP929050">
    <property type="protein sequence ID" value="CBL13250.1"/>
    <property type="molecule type" value="Genomic_DNA"/>
</dbReference>
<organism evidence="2 3">
    <name type="scientific">Roseburia intestinalis XB6B4</name>
    <dbReference type="NCBI Taxonomy" id="718255"/>
    <lineage>
        <taxon>Bacteria</taxon>
        <taxon>Bacillati</taxon>
        <taxon>Bacillota</taxon>
        <taxon>Clostridia</taxon>
        <taxon>Lachnospirales</taxon>
        <taxon>Lachnospiraceae</taxon>
        <taxon>Roseburia</taxon>
    </lineage>
</organism>
<dbReference type="SUPFAM" id="SSF50475">
    <property type="entry name" value="FMN-binding split barrel"/>
    <property type="match status" value="1"/>
</dbReference>
<sequence length="146" mass="16913">MLFKINNYKRRQEACIMERVVQFLKEAETYYLATVEGDQPRVRPFGTAHIFEGKLYIQTGKVKDVSKQIHVNPKVEVCAFKNGEWLRVAGELVEDDRREARQSMLDAYPSLQNMYSADDGNTEVFYFTNATATFSSFVHEPEVVKF</sequence>
<gene>
    <name evidence="2" type="ORF">RO1_28480</name>
</gene>
<evidence type="ECO:0000313" key="3">
    <source>
        <dbReference type="Proteomes" id="UP000008953"/>
    </source>
</evidence>
<reference evidence="2 3" key="2">
    <citation type="submission" date="2010-03" db="EMBL/GenBank/DDBJ databases">
        <authorList>
            <person name="Pajon A."/>
        </authorList>
    </citation>
    <scope>NUCLEOTIDE SEQUENCE [LARGE SCALE GENOMIC DNA]</scope>
    <source>
        <strain evidence="2 3">XB6B4</strain>
    </source>
</reference>
<dbReference type="AlphaFoldDB" id="D4L0W0"/>
<name>D4L0W0_9FIRM</name>
<dbReference type="Proteomes" id="UP000008953">
    <property type="component" value="Chromosome"/>
</dbReference>
<dbReference type="Gene3D" id="2.30.110.10">
    <property type="entry name" value="Electron Transport, Fmn-binding Protein, Chain A"/>
    <property type="match status" value="1"/>
</dbReference>
<evidence type="ECO:0000313" key="2">
    <source>
        <dbReference type="EMBL" id="CBL13250.1"/>
    </source>
</evidence>
<evidence type="ECO:0000259" key="1">
    <source>
        <dbReference type="Pfam" id="PF01243"/>
    </source>
</evidence>